<feature type="chain" id="PRO_5045904200" description="NlpC/P60 domain-containing protein" evidence="5">
    <location>
        <begin position="29"/>
        <end position="135"/>
    </location>
</feature>
<evidence type="ECO:0000313" key="8">
    <source>
        <dbReference type="Proteomes" id="UP001499854"/>
    </source>
</evidence>
<keyword evidence="3" id="KW-0378">Hydrolase</keyword>
<dbReference type="PROSITE" id="PS51935">
    <property type="entry name" value="NLPC_P60"/>
    <property type="match status" value="1"/>
</dbReference>
<dbReference type="SUPFAM" id="SSF54001">
    <property type="entry name" value="Cysteine proteinases"/>
    <property type="match status" value="1"/>
</dbReference>
<proteinExistence type="inferred from homology"/>
<keyword evidence="2" id="KW-0645">Protease</keyword>
<gene>
    <name evidence="7" type="ORF">GCM10009838_61950</name>
</gene>
<dbReference type="PANTHER" id="PTHR47359">
    <property type="entry name" value="PEPTIDOGLYCAN DL-ENDOPEPTIDASE CWLO"/>
    <property type="match status" value="1"/>
</dbReference>
<evidence type="ECO:0000256" key="4">
    <source>
        <dbReference type="ARBA" id="ARBA00022807"/>
    </source>
</evidence>
<dbReference type="InterPro" id="IPR038765">
    <property type="entry name" value="Papain-like_cys_pep_sf"/>
</dbReference>
<dbReference type="InterPro" id="IPR000064">
    <property type="entry name" value="NLP_P60_dom"/>
</dbReference>
<organism evidence="7 8">
    <name type="scientific">Catenulispora subtropica</name>
    <dbReference type="NCBI Taxonomy" id="450798"/>
    <lineage>
        <taxon>Bacteria</taxon>
        <taxon>Bacillati</taxon>
        <taxon>Actinomycetota</taxon>
        <taxon>Actinomycetes</taxon>
        <taxon>Catenulisporales</taxon>
        <taxon>Catenulisporaceae</taxon>
        <taxon>Catenulispora</taxon>
    </lineage>
</organism>
<reference evidence="8" key="1">
    <citation type="journal article" date="2019" name="Int. J. Syst. Evol. Microbiol.">
        <title>The Global Catalogue of Microorganisms (GCM) 10K type strain sequencing project: providing services to taxonomists for standard genome sequencing and annotation.</title>
        <authorList>
            <consortium name="The Broad Institute Genomics Platform"/>
            <consortium name="The Broad Institute Genome Sequencing Center for Infectious Disease"/>
            <person name="Wu L."/>
            <person name="Ma J."/>
        </authorList>
    </citation>
    <scope>NUCLEOTIDE SEQUENCE [LARGE SCALE GENOMIC DNA]</scope>
    <source>
        <strain evidence="8">JCM 16013</strain>
    </source>
</reference>
<evidence type="ECO:0000256" key="2">
    <source>
        <dbReference type="ARBA" id="ARBA00022670"/>
    </source>
</evidence>
<dbReference type="Pfam" id="PF00877">
    <property type="entry name" value="NLPC_P60"/>
    <property type="match status" value="1"/>
</dbReference>
<evidence type="ECO:0000256" key="5">
    <source>
        <dbReference type="SAM" id="SignalP"/>
    </source>
</evidence>
<dbReference type="PANTHER" id="PTHR47359:SF3">
    <property type="entry name" value="NLP_P60 DOMAIN-CONTAINING PROTEIN-RELATED"/>
    <property type="match status" value="1"/>
</dbReference>
<accession>A0ABP5E5N6</accession>
<dbReference type="InterPro" id="IPR051794">
    <property type="entry name" value="PG_Endopeptidase_C40"/>
</dbReference>
<name>A0ABP5E5N6_9ACTN</name>
<evidence type="ECO:0000256" key="3">
    <source>
        <dbReference type="ARBA" id="ARBA00022801"/>
    </source>
</evidence>
<keyword evidence="4" id="KW-0788">Thiol protease</keyword>
<feature type="domain" description="NlpC/P60" evidence="6">
    <location>
        <begin position="68"/>
        <end position="135"/>
    </location>
</feature>
<comment type="similarity">
    <text evidence="1">Belongs to the peptidase C40 family.</text>
</comment>
<evidence type="ECO:0000259" key="6">
    <source>
        <dbReference type="PROSITE" id="PS51935"/>
    </source>
</evidence>
<feature type="signal peptide" evidence="5">
    <location>
        <begin position="1"/>
        <end position="28"/>
    </location>
</feature>
<evidence type="ECO:0000313" key="7">
    <source>
        <dbReference type="EMBL" id="GAA1990387.1"/>
    </source>
</evidence>
<protein>
    <recommendedName>
        <fullName evidence="6">NlpC/P60 domain-containing protein</fullName>
    </recommendedName>
</protein>
<dbReference type="Gene3D" id="3.90.1720.10">
    <property type="entry name" value="endopeptidase domain like (from Nostoc punctiforme)"/>
    <property type="match status" value="1"/>
</dbReference>
<evidence type="ECO:0000256" key="1">
    <source>
        <dbReference type="ARBA" id="ARBA00007074"/>
    </source>
</evidence>
<sequence length="135" mass="13568">MKTAVACSTLFLMFVVLISAAAASVASATVGPLDSLWSGTDTTPLLDRQLSTGQYTGLLTTAEQAAPNPIAASAIAFAARQLGLPYVWGGNGPAKGDAGYDCSGLTMAAYASAGISIPAPPPSNIAMASACRFRP</sequence>
<keyword evidence="8" id="KW-1185">Reference proteome</keyword>
<comment type="caution">
    <text evidence="7">The sequence shown here is derived from an EMBL/GenBank/DDBJ whole genome shotgun (WGS) entry which is preliminary data.</text>
</comment>
<dbReference type="EMBL" id="BAAAQM010000043">
    <property type="protein sequence ID" value="GAA1990387.1"/>
    <property type="molecule type" value="Genomic_DNA"/>
</dbReference>
<dbReference type="Proteomes" id="UP001499854">
    <property type="component" value="Unassembled WGS sequence"/>
</dbReference>
<keyword evidence="5" id="KW-0732">Signal</keyword>